<dbReference type="Gene3D" id="1.20.120.140">
    <property type="entry name" value="Signal recognition particle SRP54, nucleotide-binding domain"/>
    <property type="match status" value="1"/>
</dbReference>
<dbReference type="GO" id="GO:0005525">
    <property type="term" value="F:GTP binding"/>
    <property type="evidence" value="ECO:0007669"/>
    <property type="project" value="UniProtKB-KW"/>
</dbReference>
<dbReference type="AlphaFoldDB" id="A0AAV1DDK4"/>
<reference evidence="5" key="1">
    <citation type="submission" date="2023-03" db="EMBL/GenBank/DDBJ databases">
        <authorList>
            <person name="Julca I."/>
        </authorList>
    </citation>
    <scope>NUCLEOTIDE SEQUENCE</scope>
</reference>
<dbReference type="PANTHER" id="PTHR11564">
    <property type="entry name" value="SIGNAL RECOGNITION PARTICLE 54K PROTEIN SRP54"/>
    <property type="match status" value="1"/>
</dbReference>
<dbReference type="Pfam" id="PF00448">
    <property type="entry name" value="SRP54"/>
    <property type="match status" value="1"/>
</dbReference>
<keyword evidence="3" id="KW-0342">GTP-binding</keyword>
<dbReference type="InterPro" id="IPR022941">
    <property type="entry name" value="SRP54"/>
</dbReference>
<dbReference type="SMART" id="SM00962">
    <property type="entry name" value="SRP54"/>
    <property type="match status" value="1"/>
</dbReference>
<keyword evidence="2" id="KW-0547">Nucleotide-binding</keyword>
<dbReference type="InterPro" id="IPR036225">
    <property type="entry name" value="SRP/SRP_N"/>
</dbReference>
<comment type="subcellular location">
    <subcellularLocation>
        <location evidence="1">Cytoplasm</location>
    </subcellularLocation>
</comment>
<dbReference type="GO" id="GO:0005829">
    <property type="term" value="C:cytosol"/>
    <property type="evidence" value="ECO:0007669"/>
    <property type="project" value="TreeGrafter"/>
</dbReference>
<dbReference type="Gene3D" id="3.40.50.300">
    <property type="entry name" value="P-loop containing nucleotide triphosphate hydrolases"/>
    <property type="match status" value="1"/>
</dbReference>
<dbReference type="PROSITE" id="PS00300">
    <property type="entry name" value="SRP54"/>
    <property type="match status" value="1"/>
</dbReference>
<feature type="domain" description="SRP54-type proteins GTP-binding" evidence="4">
    <location>
        <begin position="202"/>
        <end position="215"/>
    </location>
</feature>
<dbReference type="GO" id="GO:0030942">
    <property type="term" value="F:endoplasmic reticulum signal peptide binding"/>
    <property type="evidence" value="ECO:0007669"/>
    <property type="project" value="TreeGrafter"/>
</dbReference>
<sequence length="324" mass="36003">MVLVELGSSLSRALQKMNNSTIVDEKVLADCLNDITRPLLQSDVQFKLISEMQSNIKKIVNPEELAAGHNKRKIIRKPFLTSSARCWIRENPHSPRRKSDPVKIAAEGVERFKKENCDLIIVNTSGRHRQEASLFEEMRQVCEATKSNLVIFVMDSSIGHAAFDQARAFKESVAIGSMIVTKMDGHARGGGALSAIAATKSPVIFIGTGEHMDEFQVFDVKPFVSRLLGKGDLSGFMEKKSSKLFQWIKIQLSCFNSFRKEVSDVMELLEDYKHVAKACTNMKKGLKIPKKGGINPRNLNPQNLSQALPPQALQQTGSIGAYKT</sequence>
<evidence type="ECO:0000313" key="6">
    <source>
        <dbReference type="Proteomes" id="UP001161247"/>
    </source>
</evidence>
<dbReference type="GO" id="GO:0008312">
    <property type="term" value="F:7S RNA binding"/>
    <property type="evidence" value="ECO:0007669"/>
    <property type="project" value="TreeGrafter"/>
</dbReference>
<gene>
    <name evidence="5" type="ORF">OLC1_LOCUS14341</name>
</gene>
<dbReference type="InterPro" id="IPR042101">
    <property type="entry name" value="SRP54_N_sf"/>
</dbReference>
<evidence type="ECO:0000256" key="2">
    <source>
        <dbReference type="ARBA" id="ARBA00022741"/>
    </source>
</evidence>
<evidence type="ECO:0000259" key="4">
    <source>
        <dbReference type="PROSITE" id="PS00300"/>
    </source>
</evidence>
<name>A0AAV1DDK4_OLDCO</name>
<dbReference type="SUPFAM" id="SSF52540">
    <property type="entry name" value="P-loop containing nucleoside triphosphate hydrolases"/>
    <property type="match status" value="1"/>
</dbReference>
<dbReference type="InterPro" id="IPR027417">
    <property type="entry name" value="P-loop_NTPase"/>
</dbReference>
<protein>
    <submittedName>
        <fullName evidence="5">OLC1v1004682C1</fullName>
    </submittedName>
</protein>
<evidence type="ECO:0000256" key="3">
    <source>
        <dbReference type="ARBA" id="ARBA00023134"/>
    </source>
</evidence>
<accession>A0AAV1DDK4</accession>
<evidence type="ECO:0000313" key="5">
    <source>
        <dbReference type="EMBL" id="CAI9105698.1"/>
    </source>
</evidence>
<organism evidence="5 6">
    <name type="scientific">Oldenlandia corymbosa var. corymbosa</name>
    <dbReference type="NCBI Taxonomy" id="529605"/>
    <lineage>
        <taxon>Eukaryota</taxon>
        <taxon>Viridiplantae</taxon>
        <taxon>Streptophyta</taxon>
        <taxon>Embryophyta</taxon>
        <taxon>Tracheophyta</taxon>
        <taxon>Spermatophyta</taxon>
        <taxon>Magnoliopsida</taxon>
        <taxon>eudicotyledons</taxon>
        <taxon>Gunneridae</taxon>
        <taxon>Pentapetalae</taxon>
        <taxon>asterids</taxon>
        <taxon>lamiids</taxon>
        <taxon>Gentianales</taxon>
        <taxon>Rubiaceae</taxon>
        <taxon>Rubioideae</taxon>
        <taxon>Spermacoceae</taxon>
        <taxon>Hedyotis-Oldenlandia complex</taxon>
        <taxon>Oldenlandia</taxon>
    </lineage>
</organism>
<dbReference type="GO" id="GO:0006616">
    <property type="term" value="P:SRP-dependent cotranslational protein targeting to membrane, translocation"/>
    <property type="evidence" value="ECO:0007669"/>
    <property type="project" value="TreeGrafter"/>
</dbReference>
<proteinExistence type="predicted"/>
<dbReference type="Proteomes" id="UP001161247">
    <property type="component" value="Chromosome 5"/>
</dbReference>
<dbReference type="InterPro" id="IPR013822">
    <property type="entry name" value="Signal_recog_particl_SRP54_hlx"/>
</dbReference>
<dbReference type="EMBL" id="OX459122">
    <property type="protein sequence ID" value="CAI9105698.1"/>
    <property type="molecule type" value="Genomic_DNA"/>
</dbReference>
<evidence type="ECO:0000256" key="1">
    <source>
        <dbReference type="ARBA" id="ARBA00004496"/>
    </source>
</evidence>
<dbReference type="SUPFAM" id="SSF47364">
    <property type="entry name" value="Domain of the SRP/SRP receptor G-proteins"/>
    <property type="match status" value="1"/>
</dbReference>
<dbReference type="PANTHER" id="PTHR11564:SF5">
    <property type="entry name" value="SIGNAL RECOGNITION PARTICLE SUBUNIT SRP54"/>
    <property type="match status" value="1"/>
</dbReference>
<dbReference type="GO" id="GO:0003924">
    <property type="term" value="F:GTPase activity"/>
    <property type="evidence" value="ECO:0007669"/>
    <property type="project" value="InterPro"/>
</dbReference>
<dbReference type="InterPro" id="IPR000897">
    <property type="entry name" value="SRP54_GTPase_dom"/>
</dbReference>
<dbReference type="GO" id="GO:0005786">
    <property type="term" value="C:signal recognition particle, endoplasmic reticulum targeting"/>
    <property type="evidence" value="ECO:0007669"/>
    <property type="project" value="TreeGrafter"/>
</dbReference>
<keyword evidence="6" id="KW-1185">Reference proteome</keyword>
<dbReference type="Pfam" id="PF02881">
    <property type="entry name" value="SRP54_N"/>
    <property type="match status" value="1"/>
</dbReference>